<feature type="transmembrane region" description="Helical" evidence="2">
    <location>
        <begin position="7"/>
        <end position="26"/>
    </location>
</feature>
<dbReference type="OrthoDB" id="6775673at2759"/>
<name>U4U3Q8_DENPD</name>
<dbReference type="EMBL" id="KB632070">
    <property type="protein sequence ID" value="ERL88524.1"/>
    <property type="molecule type" value="Genomic_DNA"/>
</dbReference>
<protein>
    <submittedName>
        <fullName evidence="3 4">Uncharacterized protein</fullName>
    </submittedName>
</protein>
<dbReference type="Proteomes" id="UP000030742">
    <property type="component" value="Unassembled WGS sequence"/>
</dbReference>
<evidence type="ECO:0000256" key="1">
    <source>
        <dbReference type="SAM" id="MobiDB-lite"/>
    </source>
</evidence>
<evidence type="ECO:0000313" key="5">
    <source>
        <dbReference type="Proteomes" id="UP000019118"/>
    </source>
</evidence>
<evidence type="ECO:0000313" key="4">
    <source>
        <dbReference type="EnsemblMetazoa" id="XP_019759200.1"/>
    </source>
</evidence>
<feature type="region of interest" description="Disordered" evidence="1">
    <location>
        <begin position="174"/>
        <end position="202"/>
    </location>
</feature>
<keyword evidence="2" id="KW-0472">Membrane</keyword>
<accession>U4U3Q8</accession>
<organism evidence="3 6">
    <name type="scientific">Dendroctonus ponderosae</name>
    <name type="common">Mountain pine beetle</name>
    <dbReference type="NCBI Taxonomy" id="77166"/>
    <lineage>
        <taxon>Eukaryota</taxon>
        <taxon>Metazoa</taxon>
        <taxon>Ecdysozoa</taxon>
        <taxon>Arthropoda</taxon>
        <taxon>Hexapoda</taxon>
        <taxon>Insecta</taxon>
        <taxon>Pterygota</taxon>
        <taxon>Neoptera</taxon>
        <taxon>Endopterygota</taxon>
        <taxon>Coleoptera</taxon>
        <taxon>Polyphaga</taxon>
        <taxon>Cucujiformia</taxon>
        <taxon>Curculionidae</taxon>
        <taxon>Scolytinae</taxon>
        <taxon>Dendroctonus</taxon>
    </lineage>
</organism>
<sequence length="202" mass="22915">MRLQKFIIHSLLLLVNIVYWCIFEIVSTRCLVVVICIYVPAIQLIALLRSLLFRNKQHITHKWKMMVKSAVVTLIGLIFIVENVSSRPFLDEESDPRTICFYLQCPEGTVLCGKRSEVSSVDSSKLNVEVQCYDDNGHILTSKNSTADNPYGPHVYYKGTKLSGIITIQYPFEDDEGVGRNSESDKIPKSKPQSEIDDLNSK</sequence>
<keyword evidence="5" id="KW-1185">Reference proteome</keyword>
<feature type="compositionally biased region" description="Basic and acidic residues" evidence="1">
    <location>
        <begin position="182"/>
        <end position="202"/>
    </location>
</feature>
<feature type="transmembrane region" description="Helical" evidence="2">
    <location>
        <begin position="65"/>
        <end position="81"/>
    </location>
</feature>
<evidence type="ECO:0000313" key="3">
    <source>
        <dbReference type="EMBL" id="ERL88524.1"/>
    </source>
</evidence>
<reference evidence="4" key="2">
    <citation type="submission" date="2024-08" db="UniProtKB">
        <authorList>
            <consortium name="EnsemblMetazoa"/>
        </authorList>
    </citation>
    <scope>IDENTIFICATION</scope>
</reference>
<dbReference type="AlphaFoldDB" id="U4U3Q8"/>
<keyword evidence="2" id="KW-0812">Transmembrane</keyword>
<dbReference type="KEGG" id="dpa:109537082"/>
<dbReference type="EnsemblMetazoa" id="XM_019903641.1">
    <property type="protein sequence ID" value="XP_019759200.1"/>
    <property type="gene ID" value="LOC109537082"/>
</dbReference>
<feature type="transmembrane region" description="Helical" evidence="2">
    <location>
        <begin position="32"/>
        <end position="53"/>
    </location>
</feature>
<proteinExistence type="predicted"/>
<dbReference type="Proteomes" id="UP000019118">
    <property type="component" value="Unassembled WGS sequence"/>
</dbReference>
<reference evidence="5 6" key="1">
    <citation type="journal article" date="2013" name="Genome Biol.">
        <title>Draft genome of the mountain pine beetle, Dendroctonus ponderosae Hopkins, a major forest pest.</title>
        <authorList>
            <person name="Keeling C.I."/>
            <person name="Yuen M.M."/>
            <person name="Liao N.Y."/>
            <person name="Docking T.R."/>
            <person name="Chan S.K."/>
            <person name="Taylor G.A."/>
            <person name="Palmquist D.L."/>
            <person name="Jackman S.D."/>
            <person name="Nguyen A."/>
            <person name="Li M."/>
            <person name="Henderson H."/>
            <person name="Janes J.K."/>
            <person name="Zhao Y."/>
            <person name="Pandoh P."/>
            <person name="Moore R."/>
            <person name="Sperling F.A."/>
            <person name="Huber D.P."/>
            <person name="Birol I."/>
            <person name="Jones S.J."/>
            <person name="Bohlmann J."/>
        </authorList>
    </citation>
    <scope>NUCLEOTIDE SEQUENCE</scope>
</reference>
<evidence type="ECO:0000313" key="6">
    <source>
        <dbReference type="Proteomes" id="UP000030742"/>
    </source>
</evidence>
<evidence type="ECO:0000256" key="2">
    <source>
        <dbReference type="SAM" id="Phobius"/>
    </source>
</evidence>
<keyword evidence="2" id="KW-1133">Transmembrane helix</keyword>
<gene>
    <name evidence="4" type="primary">109537082</name>
    <name evidence="3" type="ORF">D910_05910</name>
</gene>